<dbReference type="RefSeq" id="WP_187718787.1">
    <property type="nucleotide sequence ID" value="NZ_JACTAH010000002.1"/>
</dbReference>
<evidence type="ECO:0000256" key="1">
    <source>
        <dbReference type="SAM" id="MobiDB-lite"/>
    </source>
</evidence>
<name>A0ABR9BDJ8_9RHOO</name>
<organism evidence="2 3">
    <name type="scientific">Thauera sedimentorum</name>
    <dbReference type="NCBI Taxonomy" id="2767595"/>
    <lineage>
        <taxon>Bacteria</taxon>
        <taxon>Pseudomonadati</taxon>
        <taxon>Pseudomonadota</taxon>
        <taxon>Betaproteobacteria</taxon>
        <taxon>Rhodocyclales</taxon>
        <taxon>Zoogloeaceae</taxon>
        <taxon>Thauera</taxon>
    </lineage>
</organism>
<protein>
    <submittedName>
        <fullName evidence="2">Uncharacterized protein</fullName>
    </submittedName>
</protein>
<gene>
    <name evidence="2" type="ORF">IFO67_14000</name>
</gene>
<proteinExistence type="predicted"/>
<dbReference type="EMBL" id="JACYTO010000002">
    <property type="protein sequence ID" value="MBD8504004.1"/>
    <property type="molecule type" value="Genomic_DNA"/>
</dbReference>
<accession>A0ABR9BDJ8</accession>
<reference evidence="3" key="1">
    <citation type="submission" date="2023-07" db="EMBL/GenBank/DDBJ databases">
        <title>Thauera sp. CAU 1555 isolated from sand of Yaerae Beach.</title>
        <authorList>
            <person name="Kim W."/>
        </authorList>
    </citation>
    <scope>NUCLEOTIDE SEQUENCE [LARGE SCALE GENOMIC DNA]</scope>
    <source>
        <strain evidence="3">CAU 1555</strain>
    </source>
</reference>
<comment type="caution">
    <text evidence="2">The sequence shown here is derived from an EMBL/GenBank/DDBJ whole genome shotgun (WGS) entry which is preliminary data.</text>
</comment>
<sequence length="130" mass="14795">MREHLAPEPRGRAGGHRAAEHPWRRELPAAWRTQVIVPIAFEIHCDAELAAQRVFGRDADGACCYYAHEWMLSEPCSDDDEEFYLRAAAGEAVTAWLLRDERWLVRRVVIGNDACGPGQVFYVLSETMPR</sequence>
<evidence type="ECO:0000313" key="2">
    <source>
        <dbReference type="EMBL" id="MBD8504004.1"/>
    </source>
</evidence>
<evidence type="ECO:0000313" key="3">
    <source>
        <dbReference type="Proteomes" id="UP000603602"/>
    </source>
</evidence>
<dbReference type="Proteomes" id="UP000603602">
    <property type="component" value="Unassembled WGS sequence"/>
</dbReference>
<keyword evidence="3" id="KW-1185">Reference proteome</keyword>
<feature type="region of interest" description="Disordered" evidence="1">
    <location>
        <begin position="1"/>
        <end position="21"/>
    </location>
</feature>